<protein>
    <submittedName>
        <fullName evidence="1">Uncharacterized protein</fullName>
    </submittedName>
</protein>
<accession>A0A8W8J1W0</accession>
<dbReference type="AlphaFoldDB" id="A0A8W8J1W0"/>
<name>A0A8W8J1W0_MAGGI</name>
<keyword evidence="2" id="KW-1185">Reference proteome</keyword>
<evidence type="ECO:0000313" key="2">
    <source>
        <dbReference type="Proteomes" id="UP000005408"/>
    </source>
</evidence>
<dbReference type="Proteomes" id="UP000005408">
    <property type="component" value="Unassembled WGS sequence"/>
</dbReference>
<dbReference type="EnsemblMetazoa" id="G16702.1">
    <property type="protein sequence ID" value="G16702.1:cds"/>
    <property type="gene ID" value="G16702"/>
</dbReference>
<organism evidence="1 2">
    <name type="scientific">Magallana gigas</name>
    <name type="common">Pacific oyster</name>
    <name type="synonym">Crassostrea gigas</name>
    <dbReference type="NCBI Taxonomy" id="29159"/>
    <lineage>
        <taxon>Eukaryota</taxon>
        <taxon>Metazoa</taxon>
        <taxon>Spiralia</taxon>
        <taxon>Lophotrochozoa</taxon>
        <taxon>Mollusca</taxon>
        <taxon>Bivalvia</taxon>
        <taxon>Autobranchia</taxon>
        <taxon>Pteriomorphia</taxon>
        <taxon>Ostreida</taxon>
        <taxon>Ostreoidea</taxon>
        <taxon>Ostreidae</taxon>
        <taxon>Magallana</taxon>
    </lineage>
</organism>
<sequence length="148" mass="16319">MDIRRSPGNRRLFVIMPLPVSAVEESPFYVASKHFLTRETAEDLQSSLVGFIALCQLHLTSGNSINPGYINSDIVEKFFCQQRGIRNGLNTNPTMSQYGPANTAIILGQSTVSSRSNSGNSATYFTATSKRALNPTRNKSKKMKGMRI</sequence>
<reference evidence="1" key="1">
    <citation type="submission" date="2022-08" db="UniProtKB">
        <authorList>
            <consortium name="EnsemblMetazoa"/>
        </authorList>
    </citation>
    <scope>IDENTIFICATION</scope>
    <source>
        <strain evidence="1">05x7-T-G4-1.051#20</strain>
    </source>
</reference>
<proteinExistence type="predicted"/>
<evidence type="ECO:0000313" key="1">
    <source>
        <dbReference type="EnsemblMetazoa" id="G16702.1:cds"/>
    </source>
</evidence>